<dbReference type="AlphaFoldDB" id="A0A917EFU7"/>
<dbReference type="Proteomes" id="UP000660801">
    <property type="component" value="Unassembled WGS sequence"/>
</dbReference>
<evidence type="ECO:0000313" key="2">
    <source>
        <dbReference type="Proteomes" id="UP000660801"/>
    </source>
</evidence>
<dbReference type="OrthoDB" id="2223583at2"/>
<sequence>MKKFLKMILNRMHEFVSNQEPTTDVSVNQADIFRVIRIALQRKSGIHVIFSDKSFTGDIVKYDEERQQLIVKNFKKNISTIIRISDIKRIRLVPDTISQAQKRADS</sequence>
<protein>
    <submittedName>
        <fullName evidence="1">Uncharacterized protein</fullName>
    </submittedName>
</protein>
<evidence type="ECO:0000313" key="1">
    <source>
        <dbReference type="EMBL" id="GGE37741.1"/>
    </source>
</evidence>
<comment type="caution">
    <text evidence="1">The sequence shown here is derived from an EMBL/GenBank/DDBJ whole genome shotgun (WGS) entry which is preliminary data.</text>
</comment>
<proteinExistence type="predicted"/>
<organism evidence="1 2">
    <name type="scientific">Streptococcus himalayensis</name>
    <dbReference type="NCBI Taxonomy" id="1888195"/>
    <lineage>
        <taxon>Bacteria</taxon>
        <taxon>Bacillati</taxon>
        <taxon>Bacillota</taxon>
        <taxon>Bacilli</taxon>
        <taxon>Lactobacillales</taxon>
        <taxon>Streptococcaceae</taxon>
        <taxon>Streptococcus</taxon>
    </lineage>
</organism>
<accession>A0A917EFU7</accession>
<dbReference type="EMBL" id="BMJN01000050">
    <property type="protein sequence ID" value="GGE37741.1"/>
    <property type="molecule type" value="Genomic_DNA"/>
</dbReference>
<gene>
    <name evidence="1" type="ORF">GCM10011510_18850</name>
</gene>
<keyword evidence="2" id="KW-1185">Reference proteome</keyword>
<reference evidence="1" key="1">
    <citation type="journal article" date="2014" name="Int. J. Syst. Evol. Microbiol.">
        <title>Complete genome sequence of Corynebacterium casei LMG S-19264T (=DSM 44701T), isolated from a smear-ripened cheese.</title>
        <authorList>
            <consortium name="US DOE Joint Genome Institute (JGI-PGF)"/>
            <person name="Walter F."/>
            <person name="Albersmeier A."/>
            <person name="Kalinowski J."/>
            <person name="Ruckert C."/>
        </authorList>
    </citation>
    <scope>NUCLEOTIDE SEQUENCE</scope>
    <source>
        <strain evidence="1">CGMCC 1.15533</strain>
    </source>
</reference>
<name>A0A917EFU7_9STRE</name>
<reference evidence="1" key="2">
    <citation type="submission" date="2020-09" db="EMBL/GenBank/DDBJ databases">
        <authorList>
            <person name="Sun Q."/>
            <person name="Zhou Y."/>
        </authorList>
    </citation>
    <scope>NUCLEOTIDE SEQUENCE</scope>
    <source>
        <strain evidence="1">CGMCC 1.15533</strain>
    </source>
</reference>